<dbReference type="InterPro" id="IPR058245">
    <property type="entry name" value="NreC/VraR/RcsB-like_REC"/>
</dbReference>
<evidence type="ECO:0000313" key="7">
    <source>
        <dbReference type="Proteomes" id="UP000268192"/>
    </source>
</evidence>
<keyword evidence="7" id="KW-1185">Reference proteome</keyword>
<organism evidence="6 7">
    <name type="scientific">Georhizobium profundi</name>
    <dbReference type="NCBI Taxonomy" id="2341112"/>
    <lineage>
        <taxon>Bacteria</taxon>
        <taxon>Pseudomonadati</taxon>
        <taxon>Pseudomonadota</taxon>
        <taxon>Alphaproteobacteria</taxon>
        <taxon>Hyphomicrobiales</taxon>
        <taxon>Rhizobiaceae</taxon>
        <taxon>Georhizobium</taxon>
    </lineage>
</organism>
<dbReference type="Pfam" id="PF00072">
    <property type="entry name" value="Response_reg"/>
    <property type="match status" value="1"/>
</dbReference>
<sequence length="221" mass="23684">MNSAIRLVVVDDHPLYRDGVVRTLKEHDGLEVVGQGGSADDAVLLCMAHKPDVALLDVSMRGGGIAAAGRVMDAVPDTKVMMLTVSEQDTDVINALEQGVKGYVLKGVEGSELVSIIHRVASGESYVAPSLAAGLLVSMKLTMKRNGEGTRASMLTEREEGILRLVSLGCSNKEIGRHLDLQEKTVKHYMTGILQKLNVRNRVEAAVVAREQLGMRPGDSA</sequence>
<name>A0A3Q8XPJ9_9HYPH</name>
<dbReference type="SMART" id="SM00448">
    <property type="entry name" value="REC"/>
    <property type="match status" value="1"/>
</dbReference>
<dbReference type="PROSITE" id="PS50110">
    <property type="entry name" value="RESPONSE_REGULATORY"/>
    <property type="match status" value="1"/>
</dbReference>
<dbReference type="AlphaFoldDB" id="A0A3Q8XPJ9"/>
<dbReference type="EMBL" id="CP032509">
    <property type="protein sequence ID" value="AZN71002.1"/>
    <property type="molecule type" value="Genomic_DNA"/>
</dbReference>
<dbReference type="PANTHER" id="PTHR43214">
    <property type="entry name" value="TWO-COMPONENT RESPONSE REGULATOR"/>
    <property type="match status" value="1"/>
</dbReference>
<dbReference type="GO" id="GO:0000160">
    <property type="term" value="P:phosphorelay signal transduction system"/>
    <property type="evidence" value="ECO:0007669"/>
    <property type="project" value="InterPro"/>
</dbReference>
<dbReference type="InterPro" id="IPR001789">
    <property type="entry name" value="Sig_transdc_resp-reg_receiver"/>
</dbReference>
<dbReference type="GO" id="GO:0006355">
    <property type="term" value="P:regulation of DNA-templated transcription"/>
    <property type="evidence" value="ECO:0007669"/>
    <property type="project" value="InterPro"/>
</dbReference>
<evidence type="ECO:0000256" key="3">
    <source>
        <dbReference type="PROSITE-ProRule" id="PRU00169"/>
    </source>
</evidence>
<protein>
    <submittedName>
        <fullName evidence="6">DNA-binding response regulator</fullName>
    </submittedName>
</protein>
<dbReference type="Proteomes" id="UP000268192">
    <property type="component" value="Chromosome"/>
</dbReference>
<dbReference type="PROSITE" id="PS50043">
    <property type="entry name" value="HTH_LUXR_2"/>
    <property type="match status" value="1"/>
</dbReference>
<feature type="domain" description="Response regulatory" evidence="5">
    <location>
        <begin position="6"/>
        <end position="121"/>
    </location>
</feature>
<dbReference type="KEGG" id="abaw:D5400_06665"/>
<evidence type="ECO:0000259" key="4">
    <source>
        <dbReference type="PROSITE" id="PS50043"/>
    </source>
</evidence>
<dbReference type="Pfam" id="PF00196">
    <property type="entry name" value="GerE"/>
    <property type="match status" value="1"/>
</dbReference>
<accession>A0A3Q8XPJ9</accession>
<evidence type="ECO:0000259" key="5">
    <source>
        <dbReference type="PROSITE" id="PS50110"/>
    </source>
</evidence>
<evidence type="ECO:0000313" key="6">
    <source>
        <dbReference type="EMBL" id="AZN71002.1"/>
    </source>
</evidence>
<dbReference type="SUPFAM" id="SSF46894">
    <property type="entry name" value="C-terminal effector domain of the bipartite response regulators"/>
    <property type="match status" value="1"/>
</dbReference>
<dbReference type="PANTHER" id="PTHR43214:SF42">
    <property type="entry name" value="TRANSCRIPTIONAL REGULATORY PROTEIN DESR"/>
    <property type="match status" value="1"/>
</dbReference>
<keyword evidence="2 6" id="KW-0238">DNA-binding</keyword>
<dbReference type="InterPro" id="IPR000792">
    <property type="entry name" value="Tscrpt_reg_LuxR_C"/>
</dbReference>
<dbReference type="RefSeq" id="WP_126008826.1">
    <property type="nucleotide sequence ID" value="NZ_CP032509.1"/>
</dbReference>
<evidence type="ECO:0000256" key="2">
    <source>
        <dbReference type="ARBA" id="ARBA00023125"/>
    </source>
</evidence>
<proteinExistence type="predicted"/>
<dbReference type="InterPro" id="IPR039420">
    <property type="entry name" value="WalR-like"/>
</dbReference>
<dbReference type="InterPro" id="IPR011006">
    <property type="entry name" value="CheY-like_superfamily"/>
</dbReference>
<feature type="modified residue" description="4-aspartylphosphate" evidence="3">
    <location>
        <position position="57"/>
    </location>
</feature>
<dbReference type="SMART" id="SM00421">
    <property type="entry name" value="HTH_LUXR"/>
    <property type="match status" value="1"/>
</dbReference>
<gene>
    <name evidence="6" type="ORF">D5400_06665</name>
</gene>
<dbReference type="OrthoDB" id="9814495at2"/>
<keyword evidence="1 3" id="KW-0597">Phosphoprotein</keyword>
<dbReference type="CDD" id="cd17535">
    <property type="entry name" value="REC_NarL-like"/>
    <property type="match status" value="1"/>
</dbReference>
<dbReference type="GO" id="GO:0003677">
    <property type="term" value="F:DNA binding"/>
    <property type="evidence" value="ECO:0007669"/>
    <property type="project" value="UniProtKB-KW"/>
</dbReference>
<dbReference type="InterPro" id="IPR016032">
    <property type="entry name" value="Sig_transdc_resp-reg_C-effctor"/>
</dbReference>
<dbReference type="PRINTS" id="PR00038">
    <property type="entry name" value="HTHLUXR"/>
</dbReference>
<dbReference type="Gene3D" id="3.40.50.2300">
    <property type="match status" value="1"/>
</dbReference>
<dbReference type="CDD" id="cd06170">
    <property type="entry name" value="LuxR_C_like"/>
    <property type="match status" value="1"/>
</dbReference>
<reference evidence="6 7" key="1">
    <citation type="submission" date="2018-09" db="EMBL/GenBank/DDBJ databases">
        <title>Marinorhizobium profundi gen. nov., sp. nov., isolated from a deep-sea sediment sample from the New Britain Trench and proposal of Marinorhizobiaceae fam. nov. in the order Rhizobiales of the class Alphaproteobacteria.</title>
        <authorList>
            <person name="Cao J."/>
        </authorList>
    </citation>
    <scope>NUCLEOTIDE SEQUENCE [LARGE SCALE GENOMIC DNA]</scope>
    <source>
        <strain evidence="6 7">WS11</strain>
    </source>
</reference>
<dbReference type="SUPFAM" id="SSF52172">
    <property type="entry name" value="CheY-like"/>
    <property type="match status" value="1"/>
</dbReference>
<feature type="domain" description="HTH luxR-type" evidence="4">
    <location>
        <begin position="148"/>
        <end position="213"/>
    </location>
</feature>
<evidence type="ECO:0000256" key="1">
    <source>
        <dbReference type="ARBA" id="ARBA00022553"/>
    </source>
</evidence>